<dbReference type="Proteomes" id="UP001515480">
    <property type="component" value="Unassembled WGS sequence"/>
</dbReference>
<keyword evidence="3" id="KW-1185">Reference proteome</keyword>
<name>A0AB34IP36_PRYPA</name>
<accession>A0AB34IP36</accession>
<evidence type="ECO:0000313" key="3">
    <source>
        <dbReference type="Proteomes" id="UP001515480"/>
    </source>
</evidence>
<reference evidence="2 3" key="1">
    <citation type="journal article" date="2024" name="Science">
        <title>Giant polyketide synthase enzymes in the biosynthesis of giant marine polyether toxins.</title>
        <authorList>
            <person name="Fallon T.R."/>
            <person name="Shende V.V."/>
            <person name="Wierzbicki I.H."/>
            <person name="Pendleton A.L."/>
            <person name="Watervoot N.F."/>
            <person name="Auber R.P."/>
            <person name="Gonzalez D.J."/>
            <person name="Wisecaver J.H."/>
            <person name="Moore B.S."/>
        </authorList>
    </citation>
    <scope>NUCLEOTIDE SEQUENCE [LARGE SCALE GENOMIC DNA]</scope>
    <source>
        <strain evidence="2 3">12B1</strain>
    </source>
</reference>
<dbReference type="AlphaFoldDB" id="A0AB34IP36"/>
<organism evidence="2 3">
    <name type="scientific">Prymnesium parvum</name>
    <name type="common">Toxic golden alga</name>
    <dbReference type="NCBI Taxonomy" id="97485"/>
    <lineage>
        <taxon>Eukaryota</taxon>
        <taxon>Haptista</taxon>
        <taxon>Haptophyta</taxon>
        <taxon>Prymnesiophyceae</taxon>
        <taxon>Prymnesiales</taxon>
        <taxon>Prymnesiaceae</taxon>
        <taxon>Prymnesium</taxon>
    </lineage>
</organism>
<feature type="region of interest" description="Disordered" evidence="1">
    <location>
        <begin position="19"/>
        <end position="68"/>
    </location>
</feature>
<gene>
    <name evidence="2" type="ORF">AB1Y20_012319</name>
</gene>
<evidence type="ECO:0000256" key="1">
    <source>
        <dbReference type="SAM" id="MobiDB-lite"/>
    </source>
</evidence>
<dbReference type="EMBL" id="JBGBPQ010000021">
    <property type="protein sequence ID" value="KAL1503855.1"/>
    <property type="molecule type" value="Genomic_DNA"/>
</dbReference>
<protein>
    <submittedName>
        <fullName evidence="2">Uncharacterized protein</fullName>
    </submittedName>
</protein>
<comment type="caution">
    <text evidence="2">The sequence shown here is derived from an EMBL/GenBank/DDBJ whole genome shotgun (WGS) entry which is preliminary data.</text>
</comment>
<evidence type="ECO:0000313" key="2">
    <source>
        <dbReference type="EMBL" id="KAL1503855.1"/>
    </source>
</evidence>
<sequence>MPPPLTLVHPERRVLVICKEPPDVTTSPPPKLDAQQSKIEQLKRRSTPLRPDTSAPPPKVARQSLIVQ</sequence>
<proteinExistence type="predicted"/>